<dbReference type="RefSeq" id="WP_340933399.1">
    <property type="nucleotide sequence ID" value="NZ_CP150496.1"/>
</dbReference>
<keyword evidence="2" id="KW-1185">Reference proteome</keyword>
<evidence type="ECO:0000313" key="1">
    <source>
        <dbReference type="EMBL" id="WYW55757.1"/>
    </source>
</evidence>
<dbReference type="InterPro" id="IPR036388">
    <property type="entry name" value="WH-like_DNA-bd_sf"/>
</dbReference>
<dbReference type="PANTHER" id="PTHR33202:SF7">
    <property type="entry name" value="FERRIC UPTAKE REGULATION PROTEIN"/>
    <property type="match status" value="1"/>
</dbReference>
<dbReference type="SUPFAM" id="SSF46785">
    <property type="entry name" value="Winged helix' DNA-binding domain"/>
    <property type="match status" value="1"/>
</dbReference>
<dbReference type="Proteomes" id="UP001491088">
    <property type="component" value="Chromosome"/>
</dbReference>
<sequence>MKRRSTPTKQAVLEVITKTGKAMSQDAIEKKIDIDINRATIYRVLNRFCDDGVLHKVVAEDGKQYFALCKECDSEKKEVHHFHFRCVNCETIECLPDEVNFTVPKDYQLQNANCVLTGICKECA</sequence>
<organism evidence="1 2">
    <name type="scientific">Polaribacter marinaquae</name>
    <dbReference type="NCBI Taxonomy" id="1642819"/>
    <lineage>
        <taxon>Bacteria</taxon>
        <taxon>Pseudomonadati</taxon>
        <taxon>Bacteroidota</taxon>
        <taxon>Flavobacteriia</taxon>
        <taxon>Flavobacteriales</taxon>
        <taxon>Flavobacteriaceae</taxon>
    </lineage>
</organism>
<dbReference type="Pfam" id="PF01475">
    <property type="entry name" value="FUR"/>
    <property type="match status" value="1"/>
</dbReference>
<proteinExistence type="predicted"/>
<accession>A0ABZ2TVK0</accession>
<protein>
    <submittedName>
        <fullName evidence="1">Transcriptional repressor</fullName>
    </submittedName>
</protein>
<name>A0ABZ2TVK0_9FLAO</name>
<dbReference type="InterPro" id="IPR036390">
    <property type="entry name" value="WH_DNA-bd_sf"/>
</dbReference>
<reference evidence="1 2" key="1">
    <citation type="submission" date="2024-03" db="EMBL/GenBank/DDBJ databases">
        <authorList>
            <person name="Cao K."/>
        </authorList>
    </citation>
    <scope>NUCLEOTIDE SEQUENCE [LARGE SCALE GENOMIC DNA]</scope>
    <source>
        <strain evidence="1 2">MCCC 1K00696</strain>
    </source>
</reference>
<gene>
    <name evidence="1" type="ORF">WG950_00580</name>
</gene>
<dbReference type="EMBL" id="CP150496">
    <property type="protein sequence ID" value="WYW55757.1"/>
    <property type="molecule type" value="Genomic_DNA"/>
</dbReference>
<dbReference type="InterPro" id="IPR002481">
    <property type="entry name" value="FUR"/>
</dbReference>
<evidence type="ECO:0000313" key="2">
    <source>
        <dbReference type="Proteomes" id="UP001491088"/>
    </source>
</evidence>
<dbReference type="PANTHER" id="PTHR33202">
    <property type="entry name" value="ZINC UPTAKE REGULATION PROTEIN"/>
    <property type="match status" value="1"/>
</dbReference>
<dbReference type="Gene3D" id="1.10.10.10">
    <property type="entry name" value="Winged helix-like DNA-binding domain superfamily/Winged helix DNA-binding domain"/>
    <property type="match status" value="1"/>
</dbReference>